<dbReference type="InterPro" id="IPR036250">
    <property type="entry name" value="AcylCo_DH-like_C"/>
</dbReference>
<keyword evidence="11" id="KW-1185">Reference proteome</keyword>
<evidence type="ECO:0000259" key="8">
    <source>
        <dbReference type="Pfam" id="PF02770"/>
    </source>
</evidence>
<evidence type="ECO:0000256" key="3">
    <source>
        <dbReference type="ARBA" id="ARBA00022630"/>
    </source>
</evidence>
<dbReference type="Proteomes" id="UP001500655">
    <property type="component" value="Unassembled WGS sequence"/>
</dbReference>
<dbReference type="InterPro" id="IPR006091">
    <property type="entry name" value="Acyl-CoA_Oxase/DH_mid-dom"/>
</dbReference>
<dbReference type="Pfam" id="PF02771">
    <property type="entry name" value="Acyl-CoA_dh_N"/>
    <property type="match status" value="1"/>
</dbReference>
<evidence type="ECO:0000259" key="7">
    <source>
        <dbReference type="Pfam" id="PF00441"/>
    </source>
</evidence>
<feature type="domain" description="Acyl-CoA dehydrogenase/oxidase C-terminal" evidence="7">
    <location>
        <begin position="228"/>
        <end position="381"/>
    </location>
</feature>
<evidence type="ECO:0000313" key="11">
    <source>
        <dbReference type="Proteomes" id="UP001500655"/>
    </source>
</evidence>
<evidence type="ECO:0000259" key="9">
    <source>
        <dbReference type="Pfam" id="PF02771"/>
    </source>
</evidence>
<dbReference type="SUPFAM" id="SSF47203">
    <property type="entry name" value="Acyl-CoA dehydrogenase C-terminal domain-like"/>
    <property type="match status" value="1"/>
</dbReference>
<reference evidence="10 11" key="1">
    <citation type="journal article" date="2019" name="Int. J. Syst. Evol. Microbiol.">
        <title>The Global Catalogue of Microorganisms (GCM) 10K type strain sequencing project: providing services to taxonomists for standard genome sequencing and annotation.</title>
        <authorList>
            <consortium name="The Broad Institute Genomics Platform"/>
            <consortium name="The Broad Institute Genome Sequencing Center for Infectious Disease"/>
            <person name="Wu L."/>
            <person name="Ma J."/>
        </authorList>
    </citation>
    <scope>NUCLEOTIDE SEQUENCE [LARGE SCALE GENOMIC DNA]</scope>
    <source>
        <strain evidence="10 11">JCM 13249</strain>
    </source>
</reference>
<dbReference type="InterPro" id="IPR037069">
    <property type="entry name" value="AcylCoA_DH/ox_N_sf"/>
</dbReference>
<dbReference type="InterPro" id="IPR009075">
    <property type="entry name" value="AcylCo_DH/oxidase_C"/>
</dbReference>
<dbReference type="InterPro" id="IPR013786">
    <property type="entry name" value="AcylCoA_DH/ox_N"/>
</dbReference>
<keyword evidence="4 6" id="KW-0274">FAD</keyword>
<dbReference type="RefSeq" id="WP_344076648.1">
    <property type="nucleotide sequence ID" value="NZ_BAAALS010000002.1"/>
</dbReference>
<evidence type="ECO:0000256" key="2">
    <source>
        <dbReference type="ARBA" id="ARBA00009347"/>
    </source>
</evidence>
<proteinExistence type="inferred from homology"/>
<comment type="similarity">
    <text evidence="2 6">Belongs to the acyl-CoA dehydrogenase family.</text>
</comment>
<dbReference type="Pfam" id="PF00441">
    <property type="entry name" value="Acyl-CoA_dh_1"/>
    <property type="match status" value="1"/>
</dbReference>
<feature type="domain" description="Acyl-CoA dehydrogenase/oxidase N-terminal" evidence="9">
    <location>
        <begin position="12"/>
        <end position="118"/>
    </location>
</feature>
<name>A0ABN2JTQ0_9ACTN</name>
<evidence type="ECO:0000256" key="5">
    <source>
        <dbReference type="ARBA" id="ARBA00023002"/>
    </source>
</evidence>
<keyword evidence="3 6" id="KW-0285">Flavoprotein</keyword>
<keyword evidence="5 6" id="KW-0560">Oxidoreductase</keyword>
<protein>
    <submittedName>
        <fullName evidence="10">Acyl-CoA dehydrogenase family protein</fullName>
    </submittedName>
</protein>
<organism evidence="10 11">
    <name type="scientific">Luedemannella helvata</name>
    <dbReference type="NCBI Taxonomy" id="349315"/>
    <lineage>
        <taxon>Bacteria</taxon>
        <taxon>Bacillati</taxon>
        <taxon>Actinomycetota</taxon>
        <taxon>Actinomycetes</taxon>
        <taxon>Micromonosporales</taxon>
        <taxon>Micromonosporaceae</taxon>
        <taxon>Luedemannella</taxon>
    </lineage>
</organism>
<dbReference type="Pfam" id="PF02770">
    <property type="entry name" value="Acyl-CoA_dh_M"/>
    <property type="match status" value="1"/>
</dbReference>
<dbReference type="SUPFAM" id="SSF56645">
    <property type="entry name" value="Acyl-CoA dehydrogenase NM domain-like"/>
    <property type="match status" value="1"/>
</dbReference>
<evidence type="ECO:0000256" key="4">
    <source>
        <dbReference type="ARBA" id="ARBA00022827"/>
    </source>
</evidence>
<dbReference type="Gene3D" id="1.10.540.10">
    <property type="entry name" value="Acyl-CoA dehydrogenase/oxidase, N-terminal domain"/>
    <property type="match status" value="1"/>
</dbReference>
<feature type="domain" description="Acyl-CoA oxidase/dehydrogenase middle" evidence="8">
    <location>
        <begin position="122"/>
        <end position="209"/>
    </location>
</feature>
<gene>
    <name evidence="10" type="ORF">GCM10009681_06760</name>
</gene>
<dbReference type="InterPro" id="IPR009100">
    <property type="entry name" value="AcylCoA_DH/oxidase_NM_dom_sf"/>
</dbReference>
<comment type="cofactor">
    <cofactor evidence="1 6">
        <name>FAD</name>
        <dbReference type="ChEBI" id="CHEBI:57692"/>
    </cofactor>
</comment>
<dbReference type="PANTHER" id="PTHR43292">
    <property type="entry name" value="ACYL-COA DEHYDROGENASE"/>
    <property type="match status" value="1"/>
</dbReference>
<evidence type="ECO:0000313" key="10">
    <source>
        <dbReference type="EMBL" id="GAA1738638.1"/>
    </source>
</evidence>
<evidence type="ECO:0000256" key="6">
    <source>
        <dbReference type="RuleBase" id="RU362125"/>
    </source>
</evidence>
<dbReference type="EMBL" id="BAAALS010000002">
    <property type="protein sequence ID" value="GAA1738638.1"/>
    <property type="molecule type" value="Genomic_DNA"/>
</dbReference>
<comment type="caution">
    <text evidence="10">The sequence shown here is derived from an EMBL/GenBank/DDBJ whole genome shotgun (WGS) entry which is preliminary data.</text>
</comment>
<dbReference type="Gene3D" id="2.40.110.10">
    <property type="entry name" value="Butyryl-CoA Dehydrogenase, subunit A, domain 2"/>
    <property type="match status" value="1"/>
</dbReference>
<dbReference type="PANTHER" id="PTHR43292:SF3">
    <property type="entry name" value="ACYL-COA DEHYDROGENASE FADE29"/>
    <property type="match status" value="1"/>
</dbReference>
<sequence>MDFRDQHVDPTVRDRARAWAERHVPPEWAARERATGTHHTPELHRLLIDEGILGAAWPAEYGGSDVDPAFSRAVFDELNRRGLATGAWGSTGMVCRTILEVGTEQQKRTYVAAALRGEVLIALGYTEPESGSDVASARTRAVPDGDGWVINGQKMFTSTVEACTHVFLLTRTNPDVPKHKGLTLFMVPTDDPGFDLRPIHTLGGQRTNATFYTDVRVDDAARVGAVDGGWAVMHVALVYERGAASRSSKELTLARELAAWAADTRRPDGSRVLDDPHVAERIARMAIDEEVARLITFSLRDKVERGELPRATSSMRKLFATTAAQRHYADAMDILGAEGLLSTGAPGSPADGRFEHGYRAEVVTTIHGGSSEMQREIIAEQHLGLPRGRPRG</sequence>
<dbReference type="InterPro" id="IPR046373">
    <property type="entry name" value="Acyl-CoA_Oxase/DH_mid-dom_sf"/>
</dbReference>
<evidence type="ECO:0000256" key="1">
    <source>
        <dbReference type="ARBA" id="ARBA00001974"/>
    </source>
</evidence>
<dbReference type="InterPro" id="IPR052161">
    <property type="entry name" value="Mycobact_Acyl-CoA_DH"/>
</dbReference>
<accession>A0ABN2JTQ0</accession>
<dbReference type="Gene3D" id="1.20.140.10">
    <property type="entry name" value="Butyryl-CoA Dehydrogenase, subunit A, domain 3"/>
    <property type="match status" value="1"/>
</dbReference>